<dbReference type="EMBL" id="KK853101">
    <property type="protein sequence ID" value="KDR11336.1"/>
    <property type="molecule type" value="Genomic_DNA"/>
</dbReference>
<proteinExistence type="predicted"/>
<organism evidence="1 2">
    <name type="scientific">Zootermopsis nevadensis</name>
    <name type="common">Dampwood termite</name>
    <dbReference type="NCBI Taxonomy" id="136037"/>
    <lineage>
        <taxon>Eukaryota</taxon>
        <taxon>Metazoa</taxon>
        <taxon>Ecdysozoa</taxon>
        <taxon>Arthropoda</taxon>
        <taxon>Hexapoda</taxon>
        <taxon>Insecta</taxon>
        <taxon>Pterygota</taxon>
        <taxon>Neoptera</taxon>
        <taxon>Polyneoptera</taxon>
        <taxon>Dictyoptera</taxon>
        <taxon>Blattodea</taxon>
        <taxon>Blattoidea</taxon>
        <taxon>Termitoidae</taxon>
        <taxon>Termopsidae</taxon>
        <taxon>Zootermopsis</taxon>
    </lineage>
</organism>
<dbReference type="InParanoid" id="A0A067R192"/>
<keyword evidence="2" id="KW-1185">Reference proteome</keyword>
<evidence type="ECO:0000313" key="2">
    <source>
        <dbReference type="Proteomes" id="UP000027135"/>
    </source>
</evidence>
<accession>A0A067R192</accession>
<evidence type="ECO:0000313" key="1">
    <source>
        <dbReference type="EMBL" id="KDR11336.1"/>
    </source>
</evidence>
<protein>
    <submittedName>
        <fullName evidence="1">Uncharacterized protein</fullName>
    </submittedName>
</protein>
<dbReference type="AlphaFoldDB" id="A0A067R192"/>
<gene>
    <name evidence="1" type="ORF">L798_14878</name>
</gene>
<dbReference type="Proteomes" id="UP000027135">
    <property type="component" value="Unassembled WGS sequence"/>
</dbReference>
<reference evidence="1 2" key="1">
    <citation type="journal article" date="2014" name="Nat. Commun.">
        <title>Molecular traces of alternative social organization in a termite genome.</title>
        <authorList>
            <person name="Terrapon N."/>
            <person name="Li C."/>
            <person name="Robertson H.M."/>
            <person name="Ji L."/>
            <person name="Meng X."/>
            <person name="Booth W."/>
            <person name="Chen Z."/>
            <person name="Childers C.P."/>
            <person name="Glastad K.M."/>
            <person name="Gokhale K."/>
            <person name="Gowin J."/>
            <person name="Gronenberg W."/>
            <person name="Hermansen R.A."/>
            <person name="Hu H."/>
            <person name="Hunt B.G."/>
            <person name="Huylmans A.K."/>
            <person name="Khalil S.M."/>
            <person name="Mitchell R.D."/>
            <person name="Munoz-Torres M.C."/>
            <person name="Mustard J.A."/>
            <person name="Pan H."/>
            <person name="Reese J.T."/>
            <person name="Scharf M.E."/>
            <person name="Sun F."/>
            <person name="Vogel H."/>
            <person name="Xiao J."/>
            <person name="Yang W."/>
            <person name="Yang Z."/>
            <person name="Yang Z."/>
            <person name="Zhou J."/>
            <person name="Zhu J."/>
            <person name="Brent C.S."/>
            <person name="Elsik C.G."/>
            <person name="Goodisman M.A."/>
            <person name="Liberles D.A."/>
            <person name="Roe R.M."/>
            <person name="Vargo E.L."/>
            <person name="Vilcinskas A."/>
            <person name="Wang J."/>
            <person name="Bornberg-Bauer E."/>
            <person name="Korb J."/>
            <person name="Zhang G."/>
            <person name="Liebig J."/>
        </authorList>
    </citation>
    <scope>NUCLEOTIDE SEQUENCE [LARGE SCALE GENOMIC DNA]</scope>
    <source>
        <tissue evidence="1">Whole organism</tissue>
    </source>
</reference>
<sequence>MEGSSEDGTQTPKLFVDIDEAMQPRYCSDEVEDIKRMLTLTEISIDSILRRRKEERYARCKPSNRMCLSSKHGSAERDRGLKFTSQEGKVYTLESLLTDLDTLLILLEVDGLCTRINLETTQFLEQDVSEIESVAVKLSEMHLKVPANIAEIGRNADSVLPFLEDPSTALKYRDEVTWKTFWAVDELLCIAEHIKSTIDASLERLKFAVEYRRLLKSMRHYLVRSKKYPHESLRIKYVFEDMAKSKKDQARMGIEVHETATRIAKTLVGIAAQISGQVLQGTDADRKLSATLLEKHNTEMKSTTLAETNFSGAANSVRGVRTQLPDTAEGTAVTGLKGSIRTTAEYAQDVAEARDSAHETITFENEGDDNGEIAPKNECEGIEPTVLEGGEVDGKETDKKVTIKDLKNHADGTVLKD</sequence>
<name>A0A067R192_ZOONE</name>